<evidence type="ECO:0000313" key="2">
    <source>
        <dbReference type="Proteomes" id="UP000595197"/>
    </source>
</evidence>
<dbReference type="Proteomes" id="UP000595197">
    <property type="component" value="Plasmid pTT6-2"/>
</dbReference>
<gene>
    <name evidence="1" type="ORF">IGS68_33220</name>
</gene>
<evidence type="ECO:0000313" key="1">
    <source>
        <dbReference type="EMBL" id="QQP93484.1"/>
    </source>
</evidence>
<accession>A0ABX7BJR0</accession>
<dbReference type="RefSeq" id="WP_201083083.1">
    <property type="nucleotide sequence ID" value="NZ_CP067422.1"/>
</dbReference>
<sequence length="136" mass="15711">MPAEVVDALPEALARARDDLAPGDPAEVLAAVTTLASRRGFPLPDDIALELDIEVMASWPRDLWRKAFRAVWEQFSYRRLPEPADFRRHIAADLEERRARLDRLESLRLKLETVRLKRQWDEEARIRRAGAGWQGQ</sequence>
<keyword evidence="1" id="KW-0614">Plasmid</keyword>
<organism evidence="1 2">
    <name type="scientific">Skermanella cutis</name>
    <dbReference type="NCBI Taxonomy" id="2775420"/>
    <lineage>
        <taxon>Bacteria</taxon>
        <taxon>Pseudomonadati</taxon>
        <taxon>Pseudomonadota</taxon>
        <taxon>Alphaproteobacteria</taxon>
        <taxon>Rhodospirillales</taxon>
        <taxon>Azospirillaceae</taxon>
        <taxon>Skermanella</taxon>
    </lineage>
</organism>
<keyword evidence="2" id="KW-1185">Reference proteome</keyword>
<dbReference type="EMBL" id="CP067422">
    <property type="protein sequence ID" value="QQP93484.1"/>
    <property type="molecule type" value="Genomic_DNA"/>
</dbReference>
<reference evidence="1" key="1">
    <citation type="submission" date="2021-02" db="EMBL/GenBank/DDBJ databases">
        <title>Skermanella TT6 skin isolate.</title>
        <authorList>
            <person name="Lee K."/>
            <person name="Ganzorig M."/>
        </authorList>
    </citation>
    <scope>NUCLEOTIDE SEQUENCE</scope>
    <source>
        <strain evidence="1">TT6</strain>
    </source>
</reference>
<name>A0ABX7BJR0_9PROT</name>
<proteinExistence type="predicted"/>
<geneLocation type="plasmid" evidence="1 2">
    <name>pTT6-2</name>
</geneLocation>
<protein>
    <submittedName>
        <fullName evidence="1">Uncharacterized protein</fullName>
    </submittedName>
</protein>